<proteinExistence type="predicted"/>
<name>A0ACC2HS15_9PLEO</name>
<protein>
    <submittedName>
        <fullName evidence="1">Uncharacterized protein</fullName>
    </submittedName>
</protein>
<reference evidence="1" key="1">
    <citation type="submission" date="2022-11" db="EMBL/GenBank/DDBJ databases">
        <title>Genome Sequence of Boeremia exigua.</title>
        <authorList>
            <person name="Buettner E."/>
        </authorList>
    </citation>
    <scope>NUCLEOTIDE SEQUENCE</scope>
    <source>
        <strain evidence="1">CU02</strain>
    </source>
</reference>
<evidence type="ECO:0000313" key="1">
    <source>
        <dbReference type="EMBL" id="KAJ8105862.1"/>
    </source>
</evidence>
<keyword evidence="2" id="KW-1185">Reference proteome</keyword>
<comment type="caution">
    <text evidence="1">The sequence shown here is derived from an EMBL/GenBank/DDBJ whole genome shotgun (WGS) entry which is preliminary data.</text>
</comment>
<accession>A0ACC2HS15</accession>
<dbReference type="Proteomes" id="UP001153331">
    <property type="component" value="Unassembled WGS sequence"/>
</dbReference>
<gene>
    <name evidence="1" type="ORF">OPT61_g9926</name>
</gene>
<sequence length="453" mass="50167">MFSRQFFRPAKQLQQHVRRYASEAPKSGNNSVLYTGIAAAGLSGAYLYLRSGEVAPGAVPAAVEKKIPALTGEAKKAFTGGDQGFLSLVLEKSEIVNHNTKKLTFKLPEEDQESGLPVASAVITKYKGPDMKKPVIRPYTPISDVDQQGTVDFIVKKYPGGPMSEHMHSLEPGQRLDIKGPIPKYQWSTNKQPTWQRGAEDNEQTQPRNTRKRSASVQRGARRTEQGRNGPRGTGGCDSTGARPATSLDATDQISSHTRRRRDISTQWTTPRTAMDCIAANTAQTPNPSSICRTGRNISRPRSTFATLHDEHIALIAGGTGITPMWQTARAIFKNPEDKTKVTLVFGNLTEEDILMKREFEELENTYPQRFRAFYVLDNPPESWQGGKGHVTKELLKTVLPEPKEGEKIKIFVCGPPGMYKAISGGKKSPQDQGELEGYLKELGYSKDQVYKF</sequence>
<dbReference type="EMBL" id="JAPHNI010001345">
    <property type="protein sequence ID" value="KAJ8105862.1"/>
    <property type="molecule type" value="Genomic_DNA"/>
</dbReference>
<evidence type="ECO:0000313" key="2">
    <source>
        <dbReference type="Proteomes" id="UP001153331"/>
    </source>
</evidence>
<organism evidence="1 2">
    <name type="scientific">Boeremia exigua</name>
    <dbReference type="NCBI Taxonomy" id="749465"/>
    <lineage>
        <taxon>Eukaryota</taxon>
        <taxon>Fungi</taxon>
        <taxon>Dikarya</taxon>
        <taxon>Ascomycota</taxon>
        <taxon>Pezizomycotina</taxon>
        <taxon>Dothideomycetes</taxon>
        <taxon>Pleosporomycetidae</taxon>
        <taxon>Pleosporales</taxon>
        <taxon>Pleosporineae</taxon>
        <taxon>Didymellaceae</taxon>
        <taxon>Boeremia</taxon>
    </lineage>
</organism>